<comment type="similarity">
    <text evidence="1">Belongs to the DNA polymerase type-B family.</text>
</comment>
<dbReference type="Proteomes" id="UP000085678">
    <property type="component" value="Unplaced"/>
</dbReference>
<evidence type="ECO:0000256" key="8">
    <source>
        <dbReference type="ARBA" id="ARBA00049244"/>
    </source>
</evidence>
<reference evidence="11" key="1">
    <citation type="submission" date="2025-08" db="UniProtKB">
        <authorList>
            <consortium name="RefSeq"/>
        </authorList>
    </citation>
    <scope>IDENTIFICATION</scope>
    <source>
        <tissue evidence="11">Gonads</tissue>
    </source>
</reference>
<dbReference type="InterPro" id="IPR023211">
    <property type="entry name" value="DNA_pol_palm_dom_sf"/>
</dbReference>
<evidence type="ECO:0000256" key="5">
    <source>
        <dbReference type="ARBA" id="ARBA00022705"/>
    </source>
</evidence>
<evidence type="ECO:0000313" key="11">
    <source>
        <dbReference type="RefSeq" id="XP_013411740.1"/>
    </source>
</evidence>
<keyword evidence="5" id="KW-0235">DNA replication</keyword>
<evidence type="ECO:0000256" key="7">
    <source>
        <dbReference type="ARBA" id="ARBA00023125"/>
    </source>
</evidence>
<name>A0A1S3JMY5_LINAN</name>
<dbReference type="GO" id="GO:0000166">
    <property type="term" value="F:nucleotide binding"/>
    <property type="evidence" value="ECO:0007669"/>
    <property type="project" value="InterPro"/>
</dbReference>
<dbReference type="Pfam" id="PF03175">
    <property type="entry name" value="DNA_pol_B_2"/>
    <property type="match status" value="2"/>
</dbReference>
<evidence type="ECO:0000313" key="10">
    <source>
        <dbReference type="Proteomes" id="UP000085678"/>
    </source>
</evidence>
<dbReference type="Gene3D" id="3.40.960.10">
    <property type="entry name" value="VSR Endonuclease"/>
    <property type="match status" value="1"/>
</dbReference>
<comment type="catalytic activity">
    <reaction evidence="8">
        <text>DNA(n) + a 2'-deoxyribonucleoside 5'-triphosphate = DNA(n+1) + diphosphate</text>
        <dbReference type="Rhea" id="RHEA:22508"/>
        <dbReference type="Rhea" id="RHEA-COMP:17339"/>
        <dbReference type="Rhea" id="RHEA-COMP:17340"/>
        <dbReference type="ChEBI" id="CHEBI:33019"/>
        <dbReference type="ChEBI" id="CHEBI:61560"/>
        <dbReference type="ChEBI" id="CHEBI:173112"/>
        <dbReference type="EC" id="2.7.7.7"/>
    </reaction>
</comment>
<dbReference type="AlphaFoldDB" id="A0A1S3JMY5"/>
<dbReference type="GO" id="GO:0003887">
    <property type="term" value="F:DNA-directed DNA polymerase activity"/>
    <property type="evidence" value="ECO:0007669"/>
    <property type="project" value="UniProtKB-KW"/>
</dbReference>
<evidence type="ECO:0000256" key="2">
    <source>
        <dbReference type="ARBA" id="ARBA00012417"/>
    </source>
</evidence>
<dbReference type="InterPro" id="IPR004868">
    <property type="entry name" value="DNA-dir_DNA_pol_B_mt/vir"/>
</dbReference>
<dbReference type="GO" id="GO:0006260">
    <property type="term" value="P:DNA replication"/>
    <property type="evidence" value="ECO:0007669"/>
    <property type="project" value="UniProtKB-KW"/>
</dbReference>
<feature type="domain" description="DNA-directed DNA polymerase family B mitochondria/virus" evidence="9">
    <location>
        <begin position="147"/>
        <end position="319"/>
    </location>
</feature>
<evidence type="ECO:0000256" key="6">
    <source>
        <dbReference type="ARBA" id="ARBA00022932"/>
    </source>
</evidence>
<gene>
    <name evidence="11" type="primary">LOC106174630</name>
</gene>
<dbReference type="STRING" id="7574.A0A1S3JMY5"/>
<keyword evidence="4" id="KW-0548">Nucleotidyltransferase</keyword>
<dbReference type="SUPFAM" id="SSF56672">
    <property type="entry name" value="DNA/RNA polymerases"/>
    <property type="match status" value="1"/>
</dbReference>
<sequence length="483" mass="55499">MQNTIGIIPAQGYKPKNKTSVKAAKWLRYRAERDNVFIQHAHNQGEKKIGKFVVDGWASTTNTVYEYQGCFWHGCPKCYNSYNINNVNLMTMGELLERTVDKKHALQSLGFNYIEVWECEFDRVIREDAGVKEIVDSVNVVDCIDPREAFYGGRTNAVKLFCQADQGQKIRYIDVCSLYPYVNKYKPYPLCHPTIITENFGPLSEYEGLVKCTILPPHGLYHPVLPYRSQGKLTFPLCRTCADTLQQSRCEHNDEERCMTGTWVTVELKKAVSKGYVIKQMHEVWHYDHVSEYNPITKTGGLFSDYINTFLKLKQEASGYPPECTTPQLKRDYIASYFTKEGIRLDPNQIKKNPGLRALSKLMLNSFWGKFGQRMNMTQSEYVTEVDEYFALLLNKSVDVTNVMFLTDDMVEVHYKHQSEFNECSDKTNVVIAAYTTAHARMVLYSAIEVLDRNVLYFDTDSIIFLDDGSAQTNAYLNTIMGI</sequence>
<dbReference type="GeneID" id="106174630"/>
<dbReference type="InParanoid" id="A0A1S3JMY5"/>
<evidence type="ECO:0000256" key="4">
    <source>
        <dbReference type="ARBA" id="ARBA00022695"/>
    </source>
</evidence>
<keyword evidence="3" id="KW-0808">Transferase</keyword>
<organism evidence="10 11">
    <name type="scientific">Lingula anatina</name>
    <name type="common">Brachiopod</name>
    <name type="synonym">Lingula unguis</name>
    <dbReference type="NCBI Taxonomy" id="7574"/>
    <lineage>
        <taxon>Eukaryota</taxon>
        <taxon>Metazoa</taxon>
        <taxon>Spiralia</taxon>
        <taxon>Lophotrochozoa</taxon>
        <taxon>Brachiopoda</taxon>
        <taxon>Linguliformea</taxon>
        <taxon>Lingulata</taxon>
        <taxon>Lingulida</taxon>
        <taxon>Linguloidea</taxon>
        <taxon>Lingulidae</taxon>
        <taxon>Lingula</taxon>
    </lineage>
</organism>
<proteinExistence type="inferred from homology"/>
<dbReference type="Gene3D" id="1.10.287.690">
    <property type="entry name" value="Helix hairpin bin"/>
    <property type="match status" value="1"/>
</dbReference>
<evidence type="ECO:0000256" key="3">
    <source>
        <dbReference type="ARBA" id="ARBA00022679"/>
    </source>
</evidence>
<keyword evidence="6" id="KW-0239">DNA-directed DNA polymerase</keyword>
<dbReference type="KEGG" id="lak:106174630"/>
<dbReference type="GO" id="GO:0003677">
    <property type="term" value="F:DNA binding"/>
    <property type="evidence" value="ECO:0007669"/>
    <property type="project" value="UniProtKB-KW"/>
</dbReference>
<dbReference type="PANTHER" id="PTHR33568">
    <property type="entry name" value="DNA POLYMERASE"/>
    <property type="match status" value="1"/>
</dbReference>
<feature type="domain" description="DNA-directed DNA polymerase family B mitochondria/virus" evidence="9">
    <location>
        <begin position="344"/>
        <end position="442"/>
    </location>
</feature>
<dbReference type="Gene3D" id="3.90.1600.10">
    <property type="entry name" value="Palm domain of DNA polymerase"/>
    <property type="match status" value="1"/>
</dbReference>
<dbReference type="OrthoDB" id="10053808at2759"/>
<keyword evidence="10" id="KW-1185">Reference proteome</keyword>
<dbReference type="RefSeq" id="XP_013411740.1">
    <property type="nucleotide sequence ID" value="XM_013556286.1"/>
</dbReference>
<dbReference type="EC" id="2.7.7.7" evidence="2"/>
<evidence type="ECO:0000256" key="1">
    <source>
        <dbReference type="ARBA" id="ARBA00005755"/>
    </source>
</evidence>
<evidence type="ECO:0000259" key="9">
    <source>
        <dbReference type="Pfam" id="PF03175"/>
    </source>
</evidence>
<protein>
    <recommendedName>
        <fullName evidence="2">DNA-directed DNA polymerase</fullName>
        <ecNumber evidence="2">2.7.7.7</ecNumber>
    </recommendedName>
</protein>
<accession>A0A1S3JMY5</accession>
<keyword evidence="7" id="KW-0238">DNA-binding</keyword>
<dbReference type="InterPro" id="IPR043502">
    <property type="entry name" value="DNA/RNA_pol_sf"/>
</dbReference>
<dbReference type="PANTHER" id="PTHR33568:SF3">
    <property type="entry name" value="DNA-DIRECTED DNA POLYMERASE"/>
    <property type="match status" value="1"/>
</dbReference>